<dbReference type="Proteomes" id="UP000499080">
    <property type="component" value="Unassembled WGS sequence"/>
</dbReference>
<reference evidence="1 2" key="1">
    <citation type="journal article" date="2019" name="Sci. Rep.">
        <title>Orb-weaving spider Araneus ventricosus genome elucidates the spidroin gene catalogue.</title>
        <authorList>
            <person name="Kono N."/>
            <person name="Nakamura H."/>
            <person name="Ohtoshi R."/>
            <person name="Moran D.A.P."/>
            <person name="Shinohara A."/>
            <person name="Yoshida Y."/>
            <person name="Fujiwara M."/>
            <person name="Mori M."/>
            <person name="Tomita M."/>
            <person name="Arakawa K."/>
        </authorList>
    </citation>
    <scope>NUCLEOTIDE SEQUENCE [LARGE SCALE GENOMIC DNA]</scope>
</reference>
<proteinExistence type="predicted"/>
<accession>A0A4Y2CP53</accession>
<evidence type="ECO:0000313" key="1">
    <source>
        <dbReference type="EMBL" id="GBM05694.1"/>
    </source>
</evidence>
<dbReference type="AlphaFoldDB" id="A0A4Y2CP53"/>
<evidence type="ECO:0000313" key="2">
    <source>
        <dbReference type="Proteomes" id="UP000499080"/>
    </source>
</evidence>
<sequence>MKSSSPDIMANLACWSTNSFPGIPTWALTQERLTMFFALKLFDFTLLTNSDLVFALLMADIEERLSVCMSAQVLSSSSDHGSKLQGPSQNSPCALQTKLSLVHADSRARCRILYETRIYVLTDENIL</sequence>
<dbReference type="EMBL" id="BGPR01000217">
    <property type="protein sequence ID" value="GBM05694.1"/>
    <property type="molecule type" value="Genomic_DNA"/>
</dbReference>
<protein>
    <submittedName>
        <fullName evidence="1">Uncharacterized protein</fullName>
    </submittedName>
</protein>
<comment type="caution">
    <text evidence="1">The sequence shown here is derived from an EMBL/GenBank/DDBJ whole genome shotgun (WGS) entry which is preliminary data.</text>
</comment>
<gene>
    <name evidence="1" type="ORF">AVEN_175542_1</name>
</gene>
<name>A0A4Y2CP53_ARAVE</name>
<keyword evidence="2" id="KW-1185">Reference proteome</keyword>
<organism evidence="1 2">
    <name type="scientific">Araneus ventricosus</name>
    <name type="common">Orbweaver spider</name>
    <name type="synonym">Epeira ventricosa</name>
    <dbReference type="NCBI Taxonomy" id="182803"/>
    <lineage>
        <taxon>Eukaryota</taxon>
        <taxon>Metazoa</taxon>
        <taxon>Ecdysozoa</taxon>
        <taxon>Arthropoda</taxon>
        <taxon>Chelicerata</taxon>
        <taxon>Arachnida</taxon>
        <taxon>Araneae</taxon>
        <taxon>Araneomorphae</taxon>
        <taxon>Entelegynae</taxon>
        <taxon>Araneoidea</taxon>
        <taxon>Araneidae</taxon>
        <taxon>Araneus</taxon>
    </lineage>
</organism>